<dbReference type="InterPro" id="IPR017946">
    <property type="entry name" value="PLC-like_Pdiesterase_TIM-brl"/>
</dbReference>
<comment type="caution">
    <text evidence="2">The sequence shown here is derived from an EMBL/GenBank/DDBJ whole genome shotgun (WGS) entry which is preliminary data.</text>
</comment>
<dbReference type="GO" id="GO:0006629">
    <property type="term" value="P:lipid metabolic process"/>
    <property type="evidence" value="ECO:0007669"/>
    <property type="project" value="InterPro"/>
</dbReference>
<reference evidence="2" key="2">
    <citation type="submission" date="2004-02" db="EMBL/GenBank/DDBJ databases">
        <authorList>
            <consortium name="Genoscope"/>
            <consortium name="Whitehead Institute Centre for Genome Research"/>
        </authorList>
    </citation>
    <scope>NUCLEOTIDE SEQUENCE</scope>
</reference>
<evidence type="ECO:0000256" key="1">
    <source>
        <dbReference type="SAM" id="MobiDB-lite"/>
    </source>
</evidence>
<feature type="region of interest" description="Disordered" evidence="1">
    <location>
        <begin position="214"/>
        <end position="237"/>
    </location>
</feature>
<organism evidence="2">
    <name type="scientific">Tetraodon nigroviridis</name>
    <name type="common">Spotted green pufferfish</name>
    <name type="synonym">Chelonodon nigroviridis</name>
    <dbReference type="NCBI Taxonomy" id="99883"/>
    <lineage>
        <taxon>Eukaryota</taxon>
        <taxon>Metazoa</taxon>
        <taxon>Chordata</taxon>
        <taxon>Craniata</taxon>
        <taxon>Vertebrata</taxon>
        <taxon>Euteleostomi</taxon>
        <taxon>Actinopterygii</taxon>
        <taxon>Neopterygii</taxon>
        <taxon>Teleostei</taxon>
        <taxon>Neoteleostei</taxon>
        <taxon>Acanthomorphata</taxon>
        <taxon>Eupercaria</taxon>
        <taxon>Tetraodontiformes</taxon>
        <taxon>Tetradontoidea</taxon>
        <taxon>Tetraodontidae</taxon>
        <taxon>Tetraodon</taxon>
    </lineage>
</organism>
<dbReference type="InterPro" id="IPR051057">
    <property type="entry name" value="PI-PLC_domain"/>
</dbReference>
<name>Q4RMT2_TETNG</name>
<protein>
    <submittedName>
        <fullName evidence="2">(spotted green pufferfish) hypothetical protein</fullName>
    </submittedName>
</protein>
<dbReference type="Gene3D" id="3.20.20.190">
    <property type="entry name" value="Phosphatidylinositol (PI) phosphodiesterase"/>
    <property type="match status" value="1"/>
</dbReference>
<dbReference type="AlphaFoldDB" id="Q4RMT2"/>
<sequence>MSRLPGQLQDVPLWDLAIPGSHDSMSFCLDVSSPLLGSEPRLLRLADRLAPCWARPCVSRWATTQEALQELSVWLDAHPREVVIVSCSHFESLSDEDHLDLAVFILGLFGHKLRPPAGEPAAPTLRSCWSRGQQLVVCYDDLRVALRFPQLWTGIPYWYADSSDPRKVISYLEAKKSGARPGRTLGGASAAAEGWPFLTRVCTFTSWLLRVRPEPDGERGLRPAPPAPDHEDHDHEGPAAAAHLGQQTEARGSGGRSQRAVLRLRGRSRLLLAGDWAEPQTAGPRRGPRAAGVSPAFPRCSEVLTGPSWSGDPLGPLPSHHWGGCSSHLSVSPSKVV</sequence>
<dbReference type="PANTHER" id="PTHR13593:SF112">
    <property type="entry name" value="PI-PLC X DOMAIN-CONTAINING PROTEIN 1"/>
    <property type="match status" value="1"/>
</dbReference>
<dbReference type="PANTHER" id="PTHR13593">
    <property type="match status" value="1"/>
</dbReference>
<accession>Q4RMT2</accession>
<proteinExistence type="predicted"/>
<dbReference type="SUPFAM" id="SSF51695">
    <property type="entry name" value="PLC-like phosphodiesterases"/>
    <property type="match status" value="1"/>
</dbReference>
<evidence type="ECO:0000313" key="2">
    <source>
        <dbReference type="EMBL" id="CAG10300.1"/>
    </source>
</evidence>
<dbReference type="EMBL" id="CAAE01015018">
    <property type="protein sequence ID" value="CAG10300.1"/>
    <property type="molecule type" value="Genomic_DNA"/>
</dbReference>
<feature type="compositionally biased region" description="Basic and acidic residues" evidence="1">
    <location>
        <begin position="228"/>
        <end position="237"/>
    </location>
</feature>
<reference evidence="2" key="1">
    <citation type="journal article" date="2004" name="Nature">
        <title>Genome duplication in the teleost fish Tetraodon nigroviridis reveals the early vertebrate proto-karyotype.</title>
        <authorList>
            <person name="Jaillon O."/>
            <person name="Aury J.-M."/>
            <person name="Brunet F."/>
            <person name="Petit J.-L."/>
            <person name="Stange-Thomann N."/>
            <person name="Mauceli E."/>
            <person name="Bouneau L."/>
            <person name="Fischer C."/>
            <person name="Ozouf-Costaz C."/>
            <person name="Bernot A."/>
            <person name="Nicaud S."/>
            <person name="Jaffe D."/>
            <person name="Fisher S."/>
            <person name="Lutfalla G."/>
            <person name="Dossat C."/>
            <person name="Segurens B."/>
            <person name="Dasilva C."/>
            <person name="Salanoubat M."/>
            <person name="Levy M."/>
            <person name="Boudet N."/>
            <person name="Castellano S."/>
            <person name="Anthouard V."/>
            <person name="Jubin C."/>
            <person name="Castelli V."/>
            <person name="Katinka M."/>
            <person name="Vacherie B."/>
            <person name="Biemont C."/>
            <person name="Skalli Z."/>
            <person name="Cattolico L."/>
            <person name="Poulain J."/>
            <person name="De Berardinis V."/>
            <person name="Cruaud C."/>
            <person name="Duprat S."/>
            <person name="Brottier P."/>
            <person name="Coutanceau J.-P."/>
            <person name="Gouzy J."/>
            <person name="Parra G."/>
            <person name="Lardier G."/>
            <person name="Chapple C."/>
            <person name="McKernan K.J."/>
            <person name="McEwan P."/>
            <person name="Bosak S."/>
            <person name="Kellis M."/>
            <person name="Volff J.-N."/>
            <person name="Guigo R."/>
            <person name="Zody M.C."/>
            <person name="Mesirov J."/>
            <person name="Lindblad-Toh K."/>
            <person name="Birren B."/>
            <person name="Nusbaum C."/>
            <person name="Kahn D."/>
            <person name="Robinson-Rechavi M."/>
            <person name="Laudet V."/>
            <person name="Schachter V."/>
            <person name="Quetier F."/>
            <person name="Saurin W."/>
            <person name="Scarpelli C."/>
            <person name="Wincker P."/>
            <person name="Lander E.S."/>
            <person name="Weissenbach J."/>
            <person name="Roest Crollius H."/>
        </authorList>
    </citation>
    <scope>NUCLEOTIDE SEQUENCE [LARGE SCALE GENOMIC DNA]</scope>
</reference>
<dbReference type="KEGG" id="tng:GSTEN00031892G001"/>
<dbReference type="GO" id="GO:0008081">
    <property type="term" value="F:phosphoric diester hydrolase activity"/>
    <property type="evidence" value="ECO:0007669"/>
    <property type="project" value="InterPro"/>
</dbReference>
<feature type="region of interest" description="Disordered" evidence="1">
    <location>
        <begin position="275"/>
        <end position="294"/>
    </location>
</feature>
<dbReference type="OrthoDB" id="1046782at2759"/>
<gene>
    <name evidence="2" type="ORF">GSTENG00031892001</name>
</gene>